<dbReference type="InterPro" id="IPR014519">
    <property type="entry name" value="UCP024492"/>
</dbReference>
<comment type="caution">
    <text evidence="1">The sequence shown here is derived from an EMBL/GenBank/DDBJ whole genome shotgun (WGS) entry which is preliminary data.</text>
</comment>
<dbReference type="Proteomes" id="UP000741360">
    <property type="component" value="Unassembled WGS sequence"/>
</dbReference>
<organism evidence="1 2">
    <name type="scientific">Tectimicrobiota bacterium</name>
    <dbReference type="NCBI Taxonomy" id="2528274"/>
    <lineage>
        <taxon>Bacteria</taxon>
        <taxon>Pseudomonadati</taxon>
        <taxon>Nitrospinota/Tectimicrobiota group</taxon>
        <taxon>Candidatus Tectimicrobiota</taxon>
    </lineage>
</organism>
<dbReference type="AlphaFoldDB" id="A0A932M0Y7"/>
<name>A0A932M0Y7_UNCTE</name>
<evidence type="ECO:0000313" key="2">
    <source>
        <dbReference type="Proteomes" id="UP000741360"/>
    </source>
</evidence>
<sequence length="167" mass="18896">MGEFLELMEAHGIELVVDVRTVPRSRHVPQFNRDSLEKVLPMHGVAYRHLALLGGLRKPRKDSPNLGWRNESFRGFADYMQEDHFWDGIAELEALACDQRVAIMCAEAVPWRCHRSLIADTLLIHGIVVRHIFSKTKVETHAMTPFAVVQEGRILYPPGGPQSAGNF</sequence>
<accession>A0A932M0Y7</accession>
<reference evidence="1" key="1">
    <citation type="submission" date="2020-07" db="EMBL/GenBank/DDBJ databases">
        <title>Huge and variable diversity of episymbiotic CPR bacteria and DPANN archaea in groundwater ecosystems.</title>
        <authorList>
            <person name="He C.Y."/>
            <person name="Keren R."/>
            <person name="Whittaker M."/>
            <person name="Farag I.F."/>
            <person name="Doudna J."/>
            <person name="Cate J.H.D."/>
            <person name="Banfield J.F."/>
        </authorList>
    </citation>
    <scope>NUCLEOTIDE SEQUENCE</scope>
    <source>
        <strain evidence="1">NC_groundwater_717_Ag_S-0.2um_59_8</strain>
    </source>
</reference>
<dbReference type="EMBL" id="JACPSX010000160">
    <property type="protein sequence ID" value="MBI3015039.1"/>
    <property type="molecule type" value="Genomic_DNA"/>
</dbReference>
<proteinExistence type="predicted"/>
<dbReference type="PANTHER" id="PTHR39337:SF1">
    <property type="entry name" value="BLR5642 PROTEIN"/>
    <property type="match status" value="1"/>
</dbReference>
<evidence type="ECO:0000313" key="1">
    <source>
        <dbReference type="EMBL" id="MBI3015039.1"/>
    </source>
</evidence>
<dbReference type="PANTHER" id="PTHR39337">
    <property type="entry name" value="BLR5642 PROTEIN"/>
    <property type="match status" value="1"/>
</dbReference>
<gene>
    <name evidence="1" type="ORF">HYY65_08295</name>
</gene>
<dbReference type="Pfam" id="PF04343">
    <property type="entry name" value="DUF488"/>
    <property type="match status" value="1"/>
</dbReference>
<dbReference type="InterPro" id="IPR007438">
    <property type="entry name" value="DUF488"/>
</dbReference>
<protein>
    <submittedName>
        <fullName evidence="1">DUF488 domain-containing protein</fullName>
    </submittedName>
</protein>
<dbReference type="PIRSF" id="PIRSF024492">
    <property type="entry name" value="UCP024492"/>
    <property type="match status" value="1"/>
</dbReference>